<dbReference type="Proteomes" id="UP000609064">
    <property type="component" value="Unassembled WGS sequence"/>
</dbReference>
<evidence type="ECO:0000313" key="5">
    <source>
        <dbReference type="Proteomes" id="UP000609064"/>
    </source>
</evidence>
<proteinExistence type="inferred from homology"/>
<sequence length="356" mass="41213">MQLSEHTNFKNLINKKYMIEIHHYVIHELEKQATSMDVNEKLSQGLAEINGFAFALVEKMHVAFKEDSSTKNTKFTDTNESPFQNTLKSYLQNECTSDDFLKFSKDSLIDLKNRIKGESLSVGGFYVFADYKFNEKKYILVGLLRKEDGFDTEFKNGVFVVKGIKNLNINKLAMGFRFNVDIYDNQIDDDRNYIALITTGKTISKYFRDWVSAKGLINNDANTKAFIEIITSIKKEEIPKRFNSKIEFWTSLYTFIEESDKYVKLEIVSAMYFDDKFFLISFANEKGIVIDNEFSCDMNRLKSLIEIRVKADGIDLKIPRNKINNEDISIDNGSVTIHSQEFAEEILQELILFQNG</sequence>
<evidence type="ECO:0000256" key="3">
    <source>
        <dbReference type="ARBA" id="ARBA00022490"/>
    </source>
</evidence>
<dbReference type="GO" id="GO:0003690">
    <property type="term" value="F:double-stranded DNA binding"/>
    <property type="evidence" value="ECO:0007669"/>
    <property type="project" value="TreeGrafter"/>
</dbReference>
<gene>
    <name evidence="4" type="ORF">GCM10011514_16610</name>
</gene>
<dbReference type="InterPro" id="IPR007358">
    <property type="entry name" value="Nucleoid_associated_NdpA"/>
</dbReference>
<dbReference type="GO" id="GO:0043590">
    <property type="term" value="C:bacterial nucleoid"/>
    <property type="evidence" value="ECO:0007669"/>
    <property type="project" value="TreeGrafter"/>
</dbReference>
<evidence type="ECO:0008006" key="6">
    <source>
        <dbReference type="Google" id="ProtNLM"/>
    </source>
</evidence>
<comment type="subcellular location">
    <subcellularLocation>
        <location evidence="1">Cytoplasm</location>
    </subcellularLocation>
</comment>
<accession>A0A916YNC6</accession>
<dbReference type="PANTHER" id="PTHR38772">
    <property type="match status" value="1"/>
</dbReference>
<keyword evidence="5" id="KW-1185">Reference proteome</keyword>
<name>A0A916YNC6_9BACT</name>
<dbReference type="PANTHER" id="PTHR38772:SF1">
    <property type="entry name" value="NUCLEOID-ASSOCIATED PROTEIN YEJK"/>
    <property type="match status" value="1"/>
</dbReference>
<organism evidence="4 5">
    <name type="scientific">Emticicia aquatilis</name>
    <dbReference type="NCBI Taxonomy" id="1537369"/>
    <lineage>
        <taxon>Bacteria</taxon>
        <taxon>Pseudomonadati</taxon>
        <taxon>Bacteroidota</taxon>
        <taxon>Cytophagia</taxon>
        <taxon>Cytophagales</taxon>
        <taxon>Leadbetterellaceae</taxon>
        <taxon>Emticicia</taxon>
    </lineage>
</organism>
<comment type="similarity">
    <text evidence="2">Belongs to the YejK family.</text>
</comment>
<dbReference type="AlphaFoldDB" id="A0A916YNC6"/>
<reference evidence="4" key="2">
    <citation type="submission" date="2020-09" db="EMBL/GenBank/DDBJ databases">
        <authorList>
            <person name="Sun Q."/>
            <person name="Zhou Y."/>
        </authorList>
    </citation>
    <scope>NUCLEOTIDE SEQUENCE</scope>
    <source>
        <strain evidence="4">CGMCC 1.15958</strain>
    </source>
</reference>
<evidence type="ECO:0000256" key="1">
    <source>
        <dbReference type="ARBA" id="ARBA00004496"/>
    </source>
</evidence>
<evidence type="ECO:0000256" key="2">
    <source>
        <dbReference type="ARBA" id="ARBA00009035"/>
    </source>
</evidence>
<comment type="caution">
    <text evidence="4">The sequence shown here is derived from an EMBL/GenBank/DDBJ whole genome shotgun (WGS) entry which is preliminary data.</text>
</comment>
<evidence type="ECO:0000313" key="4">
    <source>
        <dbReference type="EMBL" id="GGD53169.1"/>
    </source>
</evidence>
<dbReference type="GO" id="GO:0005737">
    <property type="term" value="C:cytoplasm"/>
    <property type="evidence" value="ECO:0007669"/>
    <property type="project" value="UniProtKB-SubCell"/>
</dbReference>
<reference evidence="4" key="1">
    <citation type="journal article" date="2014" name="Int. J. Syst. Evol. Microbiol.">
        <title>Complete genome sequence of Corynebacterium casei LMG S-19264T (=DSM 44701T), isolated from a smear-ripened cheese.</title>
        <authorList>
            <consortium name="US DOE Joint Genome Institute (JGI-PGF)"/>
            <person name="Walter F."/>
            <person name="Albersmeier A."/>
            <person name="Kalinowski J."/>
            <person name="Ruckert C."/>
        </authorList>
    </citation>
    <scope>NUCLEOTIDE SEQUENCE</scope>
    <source>
        <strain evidence="4">CGMCC 1.15958</strain>
    </source>
</reference>
<dbReference type="Pfam" id="PF04245">
    <property type="entry name" value="NA37"/>
    <property type="match status" value="1"/>
</dbReference>
<dbReference type="GO" id="GO:0003727">
    <property type="term" value="F:single-stranded RNA binding"/>
    <property type="evidence" value="ECO:0007669"/>
    <property type="project" value="TreeGrafter"/>
</dbReference>
<protein>
    <recommendedName>
        <fullName evidence="6">Nucleoid-associated protein</fullName>
    </recommendedName>
</protein>
<keyword evidence="3" id="KW-0963">Cytoplasm</keyword>
<dbReference type="EMBL" id="BMKK01000003">
    <property type="protein sequence ID" value="GGD53169.1"/>
    <property type="molecule type" value="Genomic_DNA"/>
</dbReference>